<dbReference type="PANTHER" id="PTHR47961:SF6">
    <property type="entry name" value="DNA-DIRECTED DNA POLYMERASE"/>
    <property type="match status" value="1"/>
</dbReference>
<name>A0A0W1A2T5_9GAMM</name>
<reference evidence="7 8" key="1">
    <citation type="submission" date="2015-11" db="EMBL/GenBank/DDBJ databases">
        <title>Genomic analysis of 38 Legionella species identifies large and diverse effector repertoires.</title>
        <authorList>
            <person name="Burstein D."/>
            <person name="Amaro F."/>
            <person name="Zusman T."/>
            <person name="Lifshitz Z."/>
            <person name="Cohen O."/>
            <person name="Gilbert J.A."/>
            <person name="Pupko T."/>
            <person name="Shuman H.A."/>
            <person name="Segal G."/>
        </authorList>
    </citation>
    <scope>NUCLEOTIDE SEQUENCE [LARGE SCALE GENOMIC DNA]</scope>
    <source>
        <strain evidence="7 8">ATCC 51914</strain>
    </source>
</reference>
<feature type="domain" description="Helicase C-terminal" evidence="6">
    <location>
        <begin position="514"/>
        <end position="697"/>
    </location>
</feature>
<accession>A0A0W1A2T5</accession>
<dbReference type="SMART" id="SM00487">
    <property type="entry name" value="DEXDc"/>
    <property type="match status" value="1"/>
</dbReference>
<evidence type="ECO:0000313" key="7">
    <source>
        <dbReference type="EMBL" id="KTD75665.1"/>
    </source>
</evidence>
<keyword evidence="4" id="KW-0067">ATP-binding</keyword>
<sequence length="1110" mass="124077">MALPNEVSLNVLKAHDTKWIRNLFAQSSASYVLQEVNENHNNFPQFDPLLGEKVTTSAYAILAAGISLHEKQPSLQSAAAIKEAASLLTNIHSSQAKAEKVSSHHILIAAMAFYSCGEYSRSFITISSAKFTSITAIMISLFLRRDRNELISFLNKVFFANKEEITCISMVCEPAVELAVAQALSQVLLFQITGDNHYLDSALDAIDAGMNIAAELMSPTLWWIARLLKLMLRNLGNGSLWKCLPPFFQDAPDILRQYIQLSAFLPKPLVELWNSQISALPIVLDLDRSGAVVNMRTSSGKTRIAELAILQTLALNPQAKILYIAPYRSLALEIEQSLCQTFDLLGFHVSHLYGGFRFSSADKRLANDASITIATPEKTRAIVRTFPELLEEFKLIIVDEGHLIGVDPRLVKNEIFLDHLRVVAHSIGAKMLLLSAVLPNPADLAKWVTESPTNVAKSEWKPSAERFGLLLWDGSRVKIEWKGEFECFNPNFVESNPINLKGRRRHFPGNKNEAIAATAIRLSSIGPVMIFCGKTNSVSTMAKSVLIGLGTNPNIHPWPQYVWDVFASSCQEELGLDTIEYKAARVGIICHSNKLPPLVRMATEKLMRSIPPKIIIATSTLAQGVNIGISSVIIASPYIGRNAINHSDFWNICGRAGRAFVDNEGKILYTIDETDKPRKIQNNKKMAEAYFNMVNYESVRSGLLSCMINIRKIANSAGIDFETLLGLVAENDFSIFGENQNAFNSLCSMIDDDLLAIIEDQNVQSEEDDPLHTIDRVFRGSLAAIQAQIYGEGLDENEVVSILQHRLFYLINNCPDKSERQICVASGLPYKCAKKLYSDHLELKAKLDEMFVDGYELNKFFAFVEWIESWVRSNGEQIIDGKWPEQSEFNLIRNGWIIGTPLYELTNLSKNALKICKDVYGYQLPWIIHGAAQILAKKGYKEDSDVLDALAAMLEFGLPNPIAVNIFLAGIRSRVVACELVSLNEEWESTPAAIRKQLCNSEIVLRITPQISDNALSWLRVLEADTTKSEVIIPTFPTFTLNDWKDSPERIIVRTFDGSTYLCTPDGRQFMAVKTNEKWPFDTIADDLRFAFILNDGTYHLEILDPHQTL</sequence>
<dbReference type="Pfam" id="PF00270">
    <property type="entry name" value="DEAD"/>
    <property type="match status" value="1"/>
</dbReference>
<dbReference type="GO" id="GO:0003676">
    <property type="term" value="F:nucleic acid binding"/>
    <property type="evidence" value="ECO:0007669"/>
    <property type="project" value="InterPro"/>
</dbReference>
<dbReference type="STRING" id="66969.Lwal_2603"/>
<protein>
    <submittedName>
        <fullName evidence="7">Ski2-like helicase</fullName>
    </submittedName>
</protein>
<dbReference type="InterPro" id="IPR014001">
    <property type="entry name" value="Helicase_ATP-bd"/>
</dbReference>
<dbReference type="SMART" id="SM00490">
    <property type="entry name" value="HELICc"/>
    <property type="match status" value="1"/>
</dbReference>
<dbReference type="SUPFAM" id="SSF52540">
    <property type="entry name" value="P-loop containing nucleoside triphosphate hydrolases"/>
    <property type="match status" value="2"/>
</dbReference>
<keyword evidence="3 7" id="KW-0347">Helicase</keyword>
<dbReference type="Proteomes" id="UP000054729">
    <property type="component" value="Unassembled WGS sequence"/>
</dbReference>
<dbReference type="PROSITE" id="PS51194">
    <property type="entry name" value="HELICASE_CTER"/>
    <property type="match status" value="1"/>
</dbReference>
<evidence type="ECO:0000259" key="6">
    <source>
        <dbReference type="PROSITE" id="PS51194"/>
    </source>
</evidence>
<gene>
    <name evidence="7" type="ORF">Lwal_2603</name>
</gene>
<keyword evidence="2" id="KW-0378">Hydrolase</keyword>
<dbReference type="InterPro" id="IPR027417">
    <property type="entry name" value="P-loop_NTPase"/>
</dbReference>
<dbReference type="EMBL" id="LNZB01000056">
    <property type="protein sequence ID" value="KTD75665.1"/>
    <property type="molecule type" value="Genomic_DNA"/>
</dbReference>
<evidence type="ECO:0000259" key="5">
    <source>
        <dbReference type="PROSITE" id="PS51192"/>
    </source>
</evidence>
<evidence type="ECO:0000256" key="4">
    <source>
        <dbReference type="ARBA" id="ARBA00022840"/>
    </source>
</evidence>
<dbReference type="PANTHER" id="PTHR47961">
    <property type="entry name" value="DNA POLYMERASE THETA, PUTATIVE (AFU_ORTHOLOGUE AFUA_1G05260)-RELATED"/>
    <property type="match status" value="1"/>
</dbReference>
<dbReference type="GO" id="GO:0005524">
    <property type="term" value="F:ATP binding"/>
    <property type="evidence" value="ECO:0007669"/>
    <property type="project" value="UniProtKB-KW"/>
</dbReference>
<dbReference type="Gene3D" id="3.40.50.300">
    <property type="entry name" value="P-loop containing nucleotide triphosphate hydrolases"/>
    <property type="match status" value="2"/>
</dbReference>
<organism evidence="7 8">
    <name type="scientific">Legionella waltersii</name>
    <dbReference type="NCBI Taxonomy" id="66969"/>
    <lineage>
        <taxon>Bacteria</taxon>
        <taxon>Pseudomonadati</taxon>
        <taxon>Pseudomonadota</taxon>
        <taxon>Gammaproteobacteria</taxon>
        <taxon>Legionellales</taxon>
        <taxon>Legionellaceae</taxon>
        <taxon>Legionella</taxon>
    </lineage>
</organism>
<dbReference type="PROSITE" id="PS51192">
    <property type="entry name" value="HELICASE_ATP_BIND_1"/>
    <property type="match status" value="1"/>
</dbReference>
<dbReference type="PATRIC" id="fig|66969.6.peg.2814"/>
<dbReference type="GO" id="GO:0016787">
    <property type="term" value="F:hydrolase activity"/>
    <property type="evidence" value="ECO:0007669"/>
    <property type="project" value="UniProtKB-KW"/>
</dbReference>
<comment type="caution">
    <text evidence="7">The sequence shown here is derived from an EMBL/GenBank/DDBJ whole genome shotgun (WGS) entry which is preliminary data.</text>
</comment>
<evidence type="ECO:0000256" key="1">
    <source>
        <dbReference type="ARBA" id="ARBA00022741"/>
    </source>
</evidence>
<dbReference type="InterPro" id="IPR050474">
    <property type="entry name" value="Hel308_SKI2-like"/>
</dbReference>
<keyword evidence="1" id="KW-0547">Nucleotide-binding</keyword>
<evidence type="ECO:0000256" key="3">
    <source>
        <dbReference type="ARBA" id="ARBA00022806"/>
    </source>
</evidence>
<dbReference type="InterPro" id="IPR011545">
    <property type="entry name" value="DEAD/DEAH_box_helicase_dom"/>
</dbReference>
<dbReference type="GO" id="GO:0004386">
    <property type="term" value="F:helicase activity"/>
    <property type="evidence" value="ECO:0007669"/>
    <property type="project" value="UniProtKB-KW"/>
</dbReference>
<keyword evidence="8" id="KW-1185">Reference proteome</keyword>
<dbReference type="InterPro" id="IPR001650">
    <property type="entry name" value="Helicase_C-like"/>
</dbReference>
<evidence type="ECO:0000256" key="2">
    <source>
        <dbReference type="ARBA" id="ARBA00022801"/>
    </source>
</evidence>
<evidence type="ECO:0000313" key="8">
    <source>
        <dbReference type="Proteomes" id="UP000054729"/>
    </source>
</evidence>
<dbReference type="AlphaFoldDB" id="A0A0W1A2T5"/>
<feature type="domain" description="Helicase ATP-binding" evidence="5">
    <location>
        <begin position="282"/>
        <end position="456"/>
    </location>
</feature>
<proteinExistence type="predicted"/>